<dbReference type="Proteomes" id="UP000006072">
    <property type="component" value="Unassembled WGS sequence"/>
</dbReference>
<dbReference type="InterPro" id="IPR016032">
    <property type="entry name" value="Sig_transdc_resp-reg_C-effctor"/>
</dbReference>
<keyword evidence="3" id="KW-0804">Transcription</keyword>
<evidence type="ECO:0000256" key="3">
    <source>
        <dbReference type="ARBA" id="ARBA00023163"/>
    </source>
</evidence>
<dbReference type="SUPFAM" id="SSF46894">
    <property type="entry name" value="C-terminal effector domain of the bipartite response regulators"/>
    <property type="match status" value="1"/>
</dbReference>
<keyword evidence="2" id="KW-0238">DNA-binding</keyword>
<dbReference type="InterPro" id="IPR039420">
    <property type="entry name" value="WalR-like"/>
</dbReference>
<keyword evidence="1" id="KW-0805">Transcription regulation</keyword>
<dbReference type="PRINTS" id="PR00038">
    <property type="entry name" value="HTHLUXR"/>
</dbReference>
<proteinExistence type="predicted"/>
<name>K0V3W4_MYCVA</name>
<dbReference type="EMBL" id="ALQA01000022">
    <property type="protein sequence ID" value="EJZ09488.1"/>
    <property type="molecule type" value="Genomic_DNA"/>
</dbReference>
<dbReference type="PROSITE" id="PS50043">
    <property type="entry name" value="HTH_LUXR_2"/>
    <property type="match status" value="1"/>
</dbReference>
<dbReference type="CDD" id="cd06170">
    <property type="entry name" value="LuxR_C_like"/>
    <property type="match status" value="1"/>
</dbReference>
<dbReference type="GO" id="GO:0003677">
    <property type="term" value="F:DNA binding"/>
    <property type="evidence" value="ECO:0007669"/>
    <property type="project" value="UniProtKB-KW"/>
</dbReference>
<dbReference type="HOGENOM" id="CLU_1342068_0_0_11"/>
<dbReference type="Pfam" id="PF00196">
    <property type="entry name" value="GerE"/>
    <property type="match status" value="1"/>
</dbReference>
<gene>
    <name evidence="5" type="ORF">MVAC_12481</name>
</gene>
<protein>
    <submittedName>
        <fullName evidence="5">LuxR family transcriptional regulator</fullName>
    </submittedName>
</protein>
<dbReference type="GO" id="GO:0006355">
    <property type="term" value="P:regulation of DNA-templated transcription"/>
    <property type="evidence" value="ECO:0007669"/>
    <property type="project" value="InterPro"/>
</dbReference>
<dbReference type="Gene3D" id="3.40.50.2300">
    <property type="match status" value="1"/>
</dbReference>
<accession>K0V3W4</accession>
<evidence type="ECO:0000259" key="4">
    <source>
        <dbReference type="PROSITE" id="PS50043"/>
    </source>
</evidence>
<evidence type="ECO:0000313" key="6">
    <source>
        <dbReference type="Proteomes" id="UP000006072"/>
    </source>
</evidence>
<dbReference type="PANTHER" id="PTHR43214">
    <property type="entry name" value="TWO-COMPONENT RESPONSE REGULATOR"/>
    <property type="match status" value="1"/>
</dbReference>
<dbReference type="AlphaFoldDB" id="K0V3W4"/>
<feature type="domain" description="HTH luxR-type" evidence="4">
    <location>
        <begin position="137"/>
        <end position="202"/>
    </location>
</feature>
<evidence type="ECO:0000313" key="5">
    <source>
        <dbReference type="EMBL" id="EJZ09488.1"/>
    </source>
</evidence>
<dbReference type="eggNOG" id="COG2197">
    <property type="taxonomic scope" value="Bacteria"/>
</dbReference>
<dbReference type="PANTHER" id="PTHR43214:SF24">
    <property type="entry name" value="TRANSCRIPTIONAL REGULATORY PROTEIN NARL-RELATED"/>
    <property type="match status" value="1"/>
</dbReference>
<reference evidence="5 6" key="1">
    <citation type="journal article" date="2012" name="J. Bacteriol.">
        <title>Complete Genome Sequence of Mycobacterium vaccae Type Strain ATCC 25954.</title>
        <authorList>
            <person name="Ho Y.S."/>
            <person name="Adroub S.A."/>
            <person name="Abadi M."/>
            <person name="Al Alwan B."/>
            <person name="Alkhateeb R."/>
            <person name="Gao G."/>
            <person name="Ragab A."/>
            <person name="Ali S."/>
            <person name="van Soolingen D."/>
            <person name="Bitter W."/>
            <person name="Pain A."/>
            <person name="Abdallah A.M."/>
        </authorList>
    </citation>
    <scope>NUCLEOTIDE SEQUENCE [LARGE SCALE GENOMIC DNA]</scope>
    <source>
        <strain evidence="5 6">ATCC 25954</strain>
    </source>
</reference>
<evidence type="ECO:0000256" key="1">
    <source>
        <dbReference type="ARBA" id="ARBA00023015"/>
    </source>
</evidence>
<sequence length="204" mass="21078">MERTVTLWVDDSNAIFRRGLADCLASSGFAIVGEGSHLLPVPDPALAEIFLLELDRAAVSAGTDFVAAGTRCVGIAEANSSALMEAAVKAGFAGLLIREEITPAGLVAVCRAVACGVGSIPPAIVAPLLGCGNSPASLVDRGVLACRELNVLRLLAQGSSTRDIAGELCYSERTVKNIVHDTLAKLHCRTRAEAVAVMARQGAL</sequence>
<comment type="caution">
    <text evidence="5">The sequence shown here is derived from an EMBL/GenBank/DDBJ whole genome shotgun (WGS) entry which is preliminary data.</text>
</comment>
<dbReference type="PATRIC" id="fig|1194972.3.peg.2497"/>
<dbReference type="RefSeq" id="WP_003932996.1">
    <property type="nucleotide sequence ID" value="NZ_JH814697.1"/>
</dbReference>
<dbReference type="SMART" id="SM00421">
    <property type="entry name" value="HTH_LUXR"/>
    <property type="match status" value="1"/>
</dbReference>
<keyword evidence="6" id="KW-1185">Reference proteome</keyword>
<dbReference type="InterPro" id="IPR000792">
    <property type="entry name" value="Tscrpt_reg_LuxR_C"/>
</dbReference>
<evidence type="ECO:0000256" key="2">
    <source>
        <dbReference type="ARBA" id="ARBA00023125"/>
    </source>
</evidence>
<organism evidence="5 6">
    <name type="scientific">Mycolicibacterium vaccae ATCC 25954</name>
    <dbReference type="NCBI Taxonomy" id="1194972"/>
    <lineage>
        <taxon>Bacteria</taxon>
        <taxon>Bacillati</taxon>
        <taxon>Actinomycetota</taxon>
        <taxon>Actinomycetes</taxon>
        <taxon>Mycobacteriales</taxon>
        <taxon>Mycobacteriaceae</taxon>
        <taxon>Mycolicibacterium</taxon>
    </lineage>
</organism>